<protein>
    <submittedName>
        <fullName evidence="3">Heparinase</fullName>
    </submittedName>
</protein>
<keyword evidence="4" id="KW-1185">Reference proteome</keyword>
<dbReference type="Gene3D" id="2.70.98.70">
    <property type="match status" value="1"/>
</dbReference>
<evidence type="ECO:0000313" key="4">
    <source>
        <dbReference type="Proteomes" id="UP000709466"/>
    </source>
</evidence>
<dbReference type="EMBL" id="JAATOP010000002">
    <property type="protein sequence ID" value="NIY71632.1"/>
    <property type="molecule type" value="Genomic_DNA"/>
</dbReference>
<dbReference type="Pfam" id="PF07940">
    <property type="entry name" value="Hepar_II_III_C"/>
    <property type="match status" value="1"/>
</dbReference>
<dbReference type="Gene3D" id="1.50.10.100">
    <property type="entry name" value="Chondroitin AC/alginate lyase"/>
    <property type="match status" value="1"/>
</dbReference>
<dbReference type="RefSeq" id="WP_167636613.1">
    <property type="nucleotide sequence ID" value="NZ_JAATOP010000002.1"/>
</dbReference>
<dbReference type="InterPro" id="IPR008929">
    <property type="entry name" value="Chondroitin_lyas"/>
</dbReference>
<dbReference type="Proteomes" id="UP000709466">
    <property type="component" value="Unassembled WGS sequence"/>
</dbReference>
<comment type="subcellular location">
    <subcellularLocation>
        <location evidence="1">Cell envelope</location>
    </subcellularLocation>
</comment>
<organism evidence="3 4">
    <name type="scientific">Marivivens donghaensis</name>
    <dbReference type="NCBI Taxonomy" id="1699413"/>
    <lineage>
        <taxon>Bacteria</taxon>
        <taxon>Pseudomonadati</taxon>
        <taxon>Pseudomonadota</taxon>
        <taxon>Alphaproteobacteria</taxon>
        <taxon>Rhodobacterales</taxon>
        <taxon>Paracoccaceae</taxon>
        <taxon>Marivivens group</taxon>
        <taxon>Marivivens</taxon>
    </lineage>
</organism>
<accession>A0ABX0VUA1</accession>
<dbReference type="InterPro" id="IPR012480">
    <property type="entry name" value="Hepar_II_III_C"/>
</dbReference>
<gene>
    <name evidence="3" type="ORF">HCZ30_04190</name>
</gene>
<comment type="caution">
    <text evidence="3">The sequence shown here is derived from an EMBL/GenBank/DDBJ whole genome shotgun (WGS) entry which is preliminary data.</text>
</comment>
<reference evidence="3 4" key="1">
    <citation type="submission" date="2020-03" db="EMBL/GenBank/DDBJ databases">
        <title>Bacterial isolates of synthetic phycosphere.</title>
        <authorList>
            <person name="Fu H."/>
            <person name="Moran M.A."/>
        </authorList>
    </citation>
    <scope>NUCLEOTIDE SEQUENCE [LARGE SCALE GENOMIC DNA]</scope>
    <source>
        <strain evidence="3 4">HF1</strain>
    </source>
</reference>
<name>A0ABX0VUA1_9RHOB</name>
<evidence type="ECO:0000259" key="2">
    <source>
        <dbReference type="Pfam" id="PF07940"/>
    </source>
</evidence>
<proteinExistence type="predicted"/>
<evidence type="ECO:0000313" key="3">
    <source>
        <dbReference type="EMBL" id="NIY71632.1"/>
    </source>
</evidence>
<evidence type="ECO:0000256" key="1">
    <source>
        <dbReference type="ARBA" id="ARBA00004196"/>
    </source>
</evidence>
<sequence>MNRAHARLAAYTAKQPSFAHRPEPQSIGLFAKGRQLVAGNFLFSGDLIEAPGASIWDIAPVDSEVALMLQNCSWLDDLAAVGDAAARERAQTWVFEWIERYGRGHGPGWTPELTGRRLIRWINHAYFLLRAREKDDIDRFMQSLGAQTKYLSKRWKGTKPGLERFEALCGLVYASLALDGSMLVLDDALSALAKECKSRITEEGGIDTRNPEELLEVFTLLGWAVTALEETGRPAPQDVSDAMGRIAPTLRALRHSDGGLARFHGGGRGIDGRLDHALALLPDRTVPKGSLYMGYGRITGGRTSVIIDADSPPTGSASHDAHASTCSMEVTSGRRPLIVNCGSGSRFGLDWRRFGRATASHSTLAIEGYSSARLGKPSKFGGVGHEPLVDIPDHVPTDQSSSRKGEKFEVAHNGYQATHGLMHARILDLSHDGRTLEGEELLATLSDADKKRFDVCIKREPLGIAYSVRFHLHPDVEASLDMGGTAVSLTLKSGEIWVFRHDGRAEMNIEPSVYLENGRLRPRTSQQVVLTGRAMAYATRIRWSLAKAHETPSAVRDYVQDDLAELDQD</sequence>
<feature type="domain" description="Heparinase II/III-like C-terminal" evidence="2">
    <location>
        <begin position="292"/>
        <end position="544"/>
    </location>
</feature>